<proteinExistence type="predicted"/>
<dbReference type="PANTHER" id="PTHR24138">
    <property type="entry name" value="INTRACELLLAR PHOSPHOLIPASE A FAMILY"/>
    <property type="match status" value="1"/>
</dbReference>
<dbReference type="PANTHER" id="PTHR24138:SF12">
    <property type="entry name" value="PATATIN FAMILY PROTEIN"/>
    <property type="match status" value="1"/>
</dbReference>
<dbReference type="Pfam" id="PF01734">
    <property type="entry name" value="Patatin"/>
    <property type="match status" value="1"/>
</dbReference>
<keyword evidence="1 2" id="KW-0443">Lipid metabolism</keyword>
<dbReference type="InterPro" id="IPR002641">
    <property type="entry name" value="PNPLA_dom"/>
</dbReference>
<organism evidence="4 5">
    <name type="scientific">Novipirellula aureliae</name>
    <dbReference type="NCBI Taxonomy" id="2527966"/>
    <lineage>
        <taxon>Bacteria</taxon>
        <taxon>Pseudomonadati</taxon>
        <taxon>Planctomycetota</taxon>
        <taxon>Planctomycetia</taxon>
        <taxon>Pirellulales</taxon>
        <taxon>Pirellulaceae</taxon>
        <taxon>Novipirellula</taxon>
    </lineage>
</organism>
<dbReference type="EMBL" id="SJPY01000005">
    <property type="protein sequence ID" value="TWU40221.1"/>
    <property type="molecule type" value="Genomic_DNA"/>
</dbReference>
<keyword evidence="5" id="KW-1185">Reference proteome</keyword>
<dbReference type="SUPFAM" id="SSF52151">
    <property type="entry name" value="FabD/lysophospholipase-like"/>
    <property type="match status" value="1"/>
</dbReference>
<evidence type="ECO:0000256" key="2">
    <source>
        <dbReference type="PROSITE-ProRule" id="PRU01161"/>
    </source>
</evidence>
<dbReference type="PROSITE" id="PS51635">
    <property type="entry name" value="PNPLA"/>
    <property type="match status" value="1"/>
</dbReference>
<protein>
    <submittedName>
        <fullName evidence="4">Patatin-like phospholipase</fullName>
    </submittedName>
</protein>
<dbReference type="InterPro" id="IPR016035">
    <property type="entry name" value="Acyl_Trfase/lysoPLipase"/>
</dbReference>
<feature type="short sequence motif" description="DGA/G" evidence="2">
    <location>
        <begin position="197"/>
        <end position="199"/>
    </location>
</feature>
<keyword evidence="2" id="KW-0442">Lipid degradation</keyword>
<keyword evidence="2" id="KW-0378">Hydrolase</keyword>
<comment type="caution">
    <text evidence="4">The sequence shown here is derived from an EMBL/GenBank/DDBJ whole genome shotgun (WGS) entry which is preliminary data.</text>
</comment>
<accession>A0A5C6DXV0</accession>
<dbReference type="RefSeq" id="WP_197171699.1">
    <property type="nucleotide sequence ID" value="NZ_SJPY01000005.1"/>
</dbReference>
<dbReference type="GO" id="GO:0016787">
    <property type="term" value="F:hydrolase activity"/>
    <property type="evidence" value="ECO:0007669"/>
    <property type="project" value="UniProtKB-UniRule"/>
</dbReference>
<dbReference type="AlphaFoldDB" id="A0A5C6DXV0"/>
<evidence type="ECO:0000313" key="4">
    <source>
        <dbReference type="EMBL" id="TWU40221.1"/>
    </source>
</evidence>
<name>A0A5C6DXV0_9BACT</name>
<feature type="active site" description="Nucleophile" evidence="2">
    <location>
        <position position="45"/>
    </location>
</feature>
<evidence type="ECO:0000256" key="1">
    <source>
        <dbReference type="ARBA" id="ARBA00023098"/>
    </source>
</evidence>
<evidence type="ECO:0000259" key="3">
    <source>
        <dbReference type="PROSITE" id="PS51635"/>
    </source>
</evidence>
<evidence type="ECO:0000313" key="5">
    <source>
        <dbReference type="Proteomes" id="UP000315471"/>
    </source>
</evidence>
<dbReference type="NCBIfam" id="NF041079">
    <property type="entry name" value="CBASS_lipase"/>
    <property type="match status" value="1"/>
</dbReference>
<reference evidence="4 5" key="1">
    <citation type="submission" date="2019-02" db="EMBL/GenBank/DDBJ databases">
        <title>Deep-cultivation of Planctomycetes and their phenomic and genomic characterization uncovers novel biology.</title>
        <authorList>
            <person name="Wiegand S."/>
            <person name="Jogler M."/>
            <person name="Boedeker C."/>
            <person name="Pinto D."/>
            <person name="Vollmers J."/>
            <person name="Rivas-Marin E."/>
            <person name="Kohn T."/>
            <person name="Peeters S.H."/>
            <person name="Heuer A."/>
            <person name="Rast P."/>
            <person name="Oberbeckmann S."/>
            <person name="Bunk B."/>
            <person name="Jeske O."/>
            <person name="Meyerdierks A."/>
            <person name="Storesund J.E."/>
            <person name="Kallscheuer N."/>
            <person name="Luecker S."/>
            <person name="Lage O.M."/>
            <person name="Pohl T."/>
            <person name="Merkel B.J."/>
            <person name="Hornburger P."/>
            <person name="Mueller R.-W."/>
            <person name="Bruemmer F."/>
            <person name="Labrenz M."/>
            <person name="Spormann A.M."/>
            <person name="Op Den Camp H."/>
            <person name="Overmann J."/>
            <person name="Amann R."/>
            <person name="Jetten M.S.M."/>
            <person name="Mascher T."/>
            <person name="Medema M.H."/>
            <person name="Devos D.P."/>
            <person name="Kaster A.-K."/>
            <person name="Ovreas L."/>
            <person name="Rohde M."/>
            <person name="Galperin M.Y."/>
            <person name="Jogler C."/>
        </authorList>
    </citation>
    <scope>NUCLEOTIDE SEQUENCE [LARGE SCALE GENOMIC DNA]</scope>
    <source>
        <strain evidence="4 5">Q31b</strain>
    </source>
</reference>
<feature type="short sequence motif" description="GXGXXG" evidence="2">
    <location>
        <begin position="11"/>
        <end position="16"/>
    </location>
</feature>
<feature type="domain" description="PNPLA" evidence="3">
    <location>
        <begin position="7"/>
        <end position="210"/>
    </location>
</feature>
<feature type="active site" description="Proton acceptor" evidence="2">
    <location>
        <position position="197"/>
    </location>
</feature>
<dbReference type="Proteomes" id="UP000315471">
    <property type="component" value="Unassembled WGS sequence"/>
</dbReference>
<dbReference type="Gene3D" id="3.40.1090.10">
    <property type="entry name" value="Cytosolic phospholipase A2 catalytic domain"/>
    <property type="match status" value="1"/>
</dbReference>
<dbReference type="GO" id="GO:0016042">
    <property type="term" value="P:lipid catabolic process"/>
    <property type="evidence" value="ECO:0007669"/>
    <property type="project" value="UniProtKB-UniRule"/>
</dbReference>
<dbReference type="InterPro" id="IPR047156">
    <property type="entry name" value="Teg/CotR/CapV-like"/>
</dbReference>
<sequence>MARFQILSLAGGGIRGAFITSFLNDLEQRLGRPMAESFDLIAGTSTGGIIAAGLAMGLPASKMHDFYVRHGAGIFSARPPYRGKGLMRFLFPSANWVFKRKTGSGLDAAFRSRYCPHALQEAFDEGFGESTLKSVEFTRLVIPSVNLTKGEPHVFRSRHLPKGVRDQDFKISDVVIAATAAPTYFPHRQIGDCSYVDGGVWAADPSMLAVAEAMRIQQFGGCELDKTCFSTDDVPLLSVCTGLAEYSLTPPDSDAGTLIWAPRIADLMGMAQVQGIHLPLRFLLGDRYRHINFRMAEKFGLADVQHIPELFRLGSARAVEAFDTINEEFFQHKRVQFEPFTTTDGEINLDEFGDRSLGFQPGYYFFPRLEA</sequence>
<feature type="short sequence motif" description="GXSXG" evidence="2">
    <location>
        <begin position="43"/>
        <end position="47"/>
    </location>
</feature>
<dbReference type="CDD" id="cd07199">
    <property type="entry name" value="Pat17_PNPLA8_PNPLA9_like"/>
    <property type="match status" value="1"/>
</dbReference>
<gene>
    <name evidence="4" type="ORF">Q31b_35660</name>
</gene>